<dbReference type="InterPro" id="IPR020846">
    <property type="entry name" value="MFS_dom"/>
</dbReference>
<evidence type="ECO:0000259" key="6">
    <source>
        <dbReference type="PROSITE" id="PS50850"/>
    </source>
</evidence>
<dbReference type="GO" id="GO:0016020">
    <property type="term" value="C:membrane"/>
    <property type="evidence" value="ECO:0007669"/>
    <property type="project" value="UniProtKB-SubCell"/>
</dbReference>
<keyword evidence="8" id="KW-1185">Reference proteome</keyword>
<dbReference type="GO" id="GO:0022857">
    <property type="term" value="F:transmembrane transporter activity"/>
    <property type="evidence" value="ECO:0007669"/>
    <property type="project" value="InterPro"/>
</dbReference>
<dbReference type="Gene3D" id="1.20.1250.20">
    <property type="entry name" value="MFS general substrate transporter like domains"/>
    <property type="match status" value="1"/>
</dbReference>
<reference evidence="7" key="1">
    <citation type="journal article" date="2020" name="Ecol. Evol.">
        <title>Genome structure and content of the rice root-knot nematode (Meloidogyne graminicola).</title>
        <authorList>
            <person name="Phan N.T."/>
            <person name="Danchin E.G.J."/>
            <person name="Klopp C."/>
            <person name="Perfus-Barbeoch L."/>
            <person name="Kozlowski D.K."/>
            <person name="Koutsovoulos G.D."/>
            <person name="Lopez-Roques C."/>
            <person name="Bouchez O."/>
            <person name="Zahm M."/>
            <person name="Besnard G."/>
            <person name="Bellafiore S."/>
        </authorList>
    </citation>
    <scope>NUCLEOTIDE SEQUENCE</scope>
    <source>
        <strain evidence="7">VN-18</strain>
    </source>
</reference>
<accession>A0A8S9ZUG7</accession>
<evidence type="ECO:0000313" key="8">
    <source>
        <dbReference type="Proteomes" id="UP000605970"/>
    </source>
</evidence>
<dbReference type="InterPro" id="IPR036259">
    <property type="entry name" value="MFS_trans_sf"/>
</dbReference>
<dbReference type="AlphaFoldDB" id="A0A8S9ZUG7"/>
<dbReference type="PANTHER" id="PTHR11662">
    <property type="entry name" value="SOLUTE CARRIER FAMILY 17"/>
    <property type="match status" value="1"/>
</dbReference>
<gene>
    <name evidence="7" type="ORF">Mgra_00003656</name>
</gene>
<feature type="transmembrane region" description="Helical" evidence="5">
    <location>
        <begin position="265"/>
        <end position="290"/>
    </location>
</feature>
<name>A0A8S9ZUG7_9BILA</name>
<feature type="domain" description="Major facilitator superfamily (MFS) profile" evidence="6">
    <location>
        <begin position="1"/>
        <end position="323"/>
    </location>
</feature>
<evidence type="ECO:0000256" key="1">
    <source>
        <dbReference type="ARBA" id="ARBA00004141"/>
    </source>
</evidence>
<dbReference type="GO" id="GO:0015867">
    <property type="term" value="P:ATP transport"/>
    <property type="evidence" value="ECO:0007669"/>
    <property type="project" value="TreeGrafter"/>
</dbReference>
<dbReference type="Proteomes" id="UP000605970">
    <property type="component" value="Unassembled WGS sequence"/>
</dbReference>
<dbReference type="OrthoDB" id="2985014at2759"/>
<evidence type="ECO:0000256" key="2">
    <source>
        <dbReference type="ARBA" id="ARBA00022692"/>
    </source>
</evidence>
<feature type="transmembrane region" description="Helical" evidence="5">
    <location>
        <begin position="62"/>
        <end position="78"/>
    </location>
</feature>
<feature type="transmembrane region" description="Helical" evidence="5">
    <location>
        <begin position="171"/>
        <end position="193"/>
    </location>
</feature>
<dbReference type="InterPro" id="IPR050382">
    <property type="entry name" value="MFS_Na/Anion_cotransporter"/>
</dbReference>
<protein>
    <submittedName>
        <fullName evidence="7">MFS domain-containing protein</fullName>
    </submittedName>
</protein>
<feature type="transmembrane region" description="Helical" evidence="5">
    <location>
        <begin position="213"/>
        <end position="244"/>
    </location>
</feature>
<keyword evidence="4 5" id="KW-0472">Membrane</keyword>
<keyword evidence="2 5" id="KW-0812">Transmembrane</keyword>
<dbReference type="InterPro" id="IPR011701">
    <property type="entry name" value="MFS"/>
</dbReference>
<sequence length="325" mass="35988">MRILTGVGQGFHLPSMASIVSRHLTASDKGRVFGICLAGSHFGSIIAGGIGSLLIDFFGWRSLFHFVGLISFIWYLFFERLTDSIGRRTRVVFDSGGSSLENESLTESDLFIKKRPSKGVEIAPTVPWSKLFKHPSFWAASLAQYCGANAYFTMFRYFFNIYLNSFFYFKAFVYNVVPSLAIVFTSLFAPYFASKLLTHGFTVTFTRRFMESVSLMGMAICLLLVSLSSEFSVSLTLFTLAMAVRGLHHAGVSVNPHDFAPDHTGSVFGIFNAFSAITGFIGVYVAGLILHSSNNYWAYVFIFTAFQCIIGAIIYGIKGTGNRII</sequence>
<dbReference type="Pfam" id="PF07690">
    <property type="entry name" value="MFS_1"/>
    <property type="match status" value="1"/>
</dbReference>
<evidence type="ECO:0000256" key="3">
    <source>
        <dbReference type="ARBA" id="ARBA00022989"/>
    </source>
</evidence>
<evidence type="ECO:0000256" key="4">
    <source>
        <dbReference type="ARBA" id="ARBA00023136"/>
    </source>
</evidence>
<proteinExistence type="predicted"/>
<comment type="subcellular location">
    <subcellularLocation>
        <location evidence="1">Membrane</location>
        <topology evidence="1">Multi-pass membrane protein</topology>
    </subcellularLocation>
</comment>
<dbReference type="PROSITE" id="PS50850">
    <property type="entry name" value="MFS"/>
    <property type="match status" value="1"/>
</dbReference>
<evidence type="ECO:0000256" key="5">
    <source>
        <dbReference type="SAM" id="Phobius"/>
    </source>
</evidence>
<comment type="caution">
    <text evidence="7">The sequence shown here is derived from an EMBL/GenBank/DDBJ whole genome shotgun (WGS) entry which is preliminary data.</text>
</comment>
<dbReference type="EMBL" id="JABEBT010000025">
    <property type="protein sequence ID" value="KAF7636916.1"/>
    <property type="molecule type" value="Genomic_DNA"/>
</dbReference>
<keyword evidence="3 5" id="KW-1133">Transmembrane helix</keyword>
<dbReference type="SUPFAM" id="SSF103473">
    <property type="entry name" value="MFS general substrate transporter"/>
    <property type="match status" value="1"/>
</dbReference>
<evidence type="ECO:0000313" key="7">
    <source>
        <dbReference type="EMBL" id="KAF7636916.1"/>
    </source>
</evidence>
<feature type="transmembrane region" description="Helical" evidence="5">
    <location>
        <begin position="32"/>
        <end position="55"/>
    </location>
</feature>
<feature type="transmembrane region" description="Helical" evidence="5">
    <location>
        <begin position="296"/>
        <end position="317"/>
    </location>
</feature>
<dbReference type="PANTHER" id="PTHR11662:SF279">
    <property type="entry name" value="VOLTAGE-GATED PURINE NUCLEOTIDE UNIPORTER SLC17A9"/>
    <property type="match status" value="1"/>
</dbReference>
<organism evidence="7 8">
    <name type="scientific">Meloidogyne graminicola</name>
    <dbReference type="NCBI Taxonomy" id="189291"/>
    <lineage>
        <taxon>Eukaryota</taxon>
        <taxon>Metazoa</taxon>
        <taxon>Ecdysozoa</taxon>
        <taxon>Nematoda</taxon>
        <taxon>Chromadorea</taxon>
        <taxon>Rhabditida</taxon>
        <taxon>Tylenchina</taxon>
        <taxon>Tylenchomorpha</taxon>
        <taxon>Tylenchoidea</taxon>
        <taxon>Meloidogynidae</taxon>
        <taxon>Meloidogyninae</taxon>
        <taxon>Meloidogyne</taxon>
    </lineage>
</organism>